<evidence type="ECO:0000256" key="4">
    <source>
        <dbReference type="PROSITE-ProRule" id="PRU00335"/>
    </source>
</evidence>
<evidence type="ECO:0000313" key="7">
    <source>
        <dbReference type="EMBL" id="KTR26644.1"/>
    </source>
</evidence>
<evidence type="ECO:0000313" key="6">
    <source>
        <dbReference type="EMBL" id="KSU48405.1"/>
    </source>
</evidence>
<keyword evidence="1" id="KW-0805">Transcription regulation</keyword>
<dbReference type="EMBL" id="LNQL01000004">
    <property type="protein sequence ID" value="KSU48405.1"/>
    <property type="molecule type" value="Genomic_DNA"/>
</dbReference>
<evidence type="ECO:0000313" key="9">
    <source>
        <dbReference type="Proteomes" id="UP000072605"/>
    </source>
</evidence>
<dbReference type="InterPro" id="IPR041479">
    <property type="entry name" value="TetR_CgmR_C"/>
</dbReference>
<feature type="domain" description="HTH tetR-type" evidence="5">
    <location>
        <begin position="7"/>
        <end position="67"/>
    </location>
</feature>
<dbReference type="PRINTS" id="PR00455">
    <property type="entry name" value="HTHTETR"/>
</dbReference>
<reference evidence="6 8" key="1">
    <citation type="journal article" date="2015" name="Int. J. Syst. Evol. Microbiol.">
        <title>Exiguobacterium enclense sp. nov., isolated from sediment.</title>
        <authorList>
            <person name="Dastager S.G."/>
            <person name="Mawlankar R."/>
            <person name="Sonalkar V.V."/>
            <person name="Thorat M.N."/>
            <person name="Mual P."/>
            <person name="Verma A."/>
            <person name="Krishnamurthi S."/>
            <person name="Tang S.K."/>
            <person name="Li W.J."/>
        </authorList>
    </citation>
    <scope>NUCLEOTIDE SEQUENCE [LARGE SCALE GENOMIC DNA]</scope>
    <source>
        <strain evidence="6 8">NIO-1109</strain>
    </source>
</reference>
<dbReference type="OrthoDB" id="9806334at2"/>
<dbReference type="PANTHER" id="PTHR30055">
    <property type="entry name" value="HTH-TYPE TRANSCRIPTIONAL REGULATOR RUTR"/>
    <property type="match status" value="1"/>
</dbReference>
<dbReference type="InterPro" id="IPR009057">
    <property type="entry name" value="Homeodomain-like_sf"/>
</dbReference>
<dbReference type="RefSeq" id="WP_023469715.1">
    <property type="nucleotide sequence ID" value="NZ_FMYN01000004.1"/>
</dbReference>
<dbReference type="EMBL" id="LDQV01000021">
    <property type="protein sequence ID" value="KTR26644.1"/>
    <property type="molecule type" value="Genomic_DNA"/>
</dbReference>
<name>A0A0V8GDV3_9BACL</name>
<reference evidence="7 9" key="2">
    <citation type="journal article" date="2016" name="Front. Microbiol.">
        <title>Genomic Resource of Rice Seed Associated Bacteria.</title>
        <authorList>
            <person name="Midha S."/>
            <person name="Bansal K."/>
            <person name="Sharma S."/>
            <person name="Kumar N."/>
            <person name="Patil P.P."/>
            <person name="Chaudhry V."/>
            <person name="Patil P.B."/>
        </authorList>
    </citation>
    <scope>NUCLEOTIDE SEQUENCE [LARGE SCALE GENOMIC DNA]</scope>
    <source>
        <strain evidence="7 9">RSA11</strain>
    </source>
</reference>
<evidence type="ECO:0000313" key="8">
    <source>
        <dbReference type="Proteomes" id="UP000053797"/>
    </source>
</evidence>
<protein>
    <submittedName>
        <fullName evidence="6">TetR family transcriptional regulator</fullName>
    </submittedName>
</protein>
<dbReference type="AlphaFoldDB" id="A0A0V8GDV3"/>
<evidence type="ECO:0000256" key="3">
    <source>
        <dbReference type="ARBA" id="ARBA00023163"/>
    </source>
</evidence>
<dbReference type="Pfam" id="PF17937">
    <property type="entry name" value="TetR_C_28"/>
    <property type="match status" value="1"/>
</dbReference>
<gene>
    <name evidence="6" type="ORF">AS033_12345</name>
    <name evidence="7" type="ORF">RSA11_08665</name>
</gene>
<evidence type="ECO:0000256" key="2">
    <source>
        <dbReference type="ARBA" id="ARBA00023125"/>
    </source>
</evidence>
<accession>A0A0V8GDV3</accession>
<evidence type="ECO:0000256" key="1">
    <source>
        <dbReference type="ARBA" id="ARBA00023015"/>
    </source>
</evidence>
<dbReference type="Gene3D" id="1.10.357.10">
    <property type="entry name" value="Tetracycline Repressor, domain 2"/>
    <property type="match status" value="1"/>
</dbReference>
<dbReference type="InterPro" id="IPR050109">
    <property type="entry name" value="HTH-type_TetR-like_transc_reg"/>
</dbReference>
<keyword evidence="3" id="KW-0804">Transcription</keyword>
<dbReference type="GO" id="GO:0000976">
    <property type="term" value="F:transcription cis-regulatory region binding"/>
    <property type="evidence" value="ECO:0007669"/>
    <property type="project" value="TreeGrafter"/>
</dbReference>
<dbReference type="Pfam" id="PF00440">
    <property type="entry name" value="TetR_N"/>
    <property type="match status" value="1"/>
</dbReference>
<dbReference type="Proteomes" id="UP000053797">
    <property type="component" value="Unassembled WGS sequence"/>
</dbReference>
<keyword evidence="2 4" id="KW-0238">DNA-binding</keyword>
<dbReference type="GO" id="GO:0003700">
    <property type="term" value="F:DNA-binding transcription factor activity"/>
    <property type="evidence" value="ECO:0007669"/>
    <property type="project" value="TreeGrafter"/>
</dbReference>
<dbReference type="Proteomes" id="UP000072605">
    <property type="component" value="Unassembled WGS sequence"/>
</dbReference>
<proteinExistence type="predicted"/>
<dbReference type="InterPro" id="IPR001647">
    <property type="entry name" value="HTH_TetR"/>
</dbReference>
<comment type="caution">
    <text evidence="6">The sequence shown here is derived from an EMBL/GenBank/DDBJ whole genome shotgun (WGS) entry which is preliminary data.</text>
</comment>
<dbReference type="PANTHER" id="PTHR30055:SF234">
    <property type="entry name" value="HTH-TYPE TRANSCRIPTIONAL REGULATOR BETI"/>
    <property type="match status" value="1"/>
</dbReference>
<sequence length="185" mass="21505">MASAKAQETRRRILEATTTIILQQGFTQLTLEEVAKQANVSKGGLLYHFASKEALLMGVIEAQEARQFELYEQHQLTMGPMEAFVTLQIQQQEEFHLDMDALLYLLSLLKDHATFVEERKRQAEQFFRQLTEQMDPVEVLSIRFTLDGLKLSEHFQFGAPSPNVRQRLIQQLIERARRLDKQIEE</sequence>
<evidence type="ECO:0000259" key="5">
    <source>
        <dbReference type="PROSITE" id="PS50977"/>
    </source>
</evidence>
<feature type="DNA-binding region" description="H-T-H motif" evidence="4">
    <location>
        <begin position="30"/>
        <end position="49"/>
    </location>
</feature>
<dbReference type="SUPFAM" id="SSF46689">
    <property type="entry name" value="Homeodomain-like"/>
    <property type="match status" value="1"/>
</dbReference>
<dbReference type="PROSITE" id="PS50977">
    <property type="entry name" value="HTH_TETR_2"/>
    <property type="match status" value="1"/>
</dbReference>
<organism evidence="6 8">
    <name type="scientific">Exiguobacterium indicum</name>
    <dbReference type="NCBI Taxonomy" id="296995"/>
    <lineage>
        <taxon>Bacteria</taxon>
        <taxon>Bacillati</taxon>
        <taxon>Bacillota</taxon>
        <taxon>Bacilli</taxon>
        <taxon>Bacillales</taxon>
        <taxon>Bacillales Family XII. Incertae Sedis</taxon>
        <taxon>Exiguobacterium</taxon>
    </lineage>
</organism>